<dbReference type="EMBL" id="BAAAKJ010000125">
    <property type="protein sequence ID" value="GAA1392541.1"/>
    <property type="molecule type" value="Genomic_DNA"/>
</dbReference>
<gene>
    <name evidence="2" type="ORF">GCM10009639_24350</name>
</gene>
<evidence type="ECO:0000313" key="2">
    <source>
        <dbReference type="EMBL" id="GAA1392541.1"/>
    </source>
</evidence>
<proteinExistence type="predicted"/>
<dbReference type="InterPro" id="IPR045482">
    <property type="entry name" value="fvmX2"/>
</dbReference>
<comment type="caution">
    <text evidence="2">The sequence shown here is derived from an EMBL/GenBank/DDBJ whole genome shotgun (WGS) entry which is preliminary data.</text>
</comment>
<name>A0ABP4IKB1_9ACTN</name>
<reference evidence="3" key="1">
    <citation type="journal article" date="2019" name="Int. J. Syst. Evol. Microbiol.">
        <title>The Global Catalogue of Microorganisms (GCM) 10K type strain sequencing project: providing services to taxonomists for standard genome sequencing and annotation.</title>
        <authorList>
            <consortium name="The Broad Institute Genomics Platform"/>
            <consortium name="The Broad Institute Genome Sequencing Center for Infectious Disease"/>
            <person name="Wu L."/>
            <person name="Ma J."/>
        </authorList>
    </citation>
    <scope>NUCLEOTIDE SEQUENCE [LARGE SCALE GENOMIC DNA]</scope>
    <source>
        <strain evidence="3">JCM 12393</strain>
    </source>
</reference>
<dbReference type="Pfam" id="PF20000">
    <property type="entry name" value="fvmX2"/>
    <property type="match status" value="1"/>
</dbReference>
<feature type="domain" description="FtsH ternary system" evidence="1">
    <location>
        <begin position="1"/>
        <end position="253"/>
    </location>
</feature>
<dbReference type="Proteomes" id="UP001499863">
    <property type="component" value="Unassembled WGS sequence"/>
</dbReference>
<protein>
    <recommendedName>
        <fullName evidence="1">FtsH ternary system domain-containing protein</fullName>
    </recommendedName>
</protein>
<evidence type="ECO:0000259" key="1">
    <source>
        <dbReference type="Pfam" id="PF20000"/>
    </source>
</evidence>
<accession>A0ABP4IKB1</accession>
<organism evidence="2 3">
    <name type="scientific">Kitasatospora putterlickiae</name>
    <dbReference type="NCBI Taxonomy" id="221725"/>
    <lineage>
        <taxon>Bacteria</taxon>
        <taxon>Bacillati</taxon>
        <taxon>Actinomycetota</taxon>
        <taxon>Actinomycetes</taxon>
        <taxon>Kitasatosporales</taxon>
        <taxon>Streptomycetaceae</taxon>
        <taxon>Kitasatospora</taxon>
    </lineage>
</organism>
<dbReference type="RefSeq" id="WP_344332996.1">
    <property type="nucleotide sequence ID" value="NZ_BAAAKJ010000125.1"/>
</dbReference>
<sequence length="256" mass="27873">MCNPRRIRVRATRELALAWEEEVRRTVVRRGEVVGEARITESLRGTVGAPTLAALPRAFAGSPGWRETDEGYRHPVGGGYVLYRPDTAELEIVATASAVVESVGEASRAVSGEVRDTFEAQGEGVWYDDEPGLTQARARRQAQADAELRLRQAGERRIREEVERAGERLAAELDAAAGSAADAAYARATAEREARLRSDAATRLAAVGVAARNLFHEVLAVAYRDALLAFARSRGAEGIRCSERDGVLEIEFELDV</sequence>
<keyword evidence="3" id="KW-1185">Reference proteome</keyword>
<evidence type="ECO:0000313" key="3">
    <source>
        <dbReference type="Proteomes" id="UP001499863"/>
    </source>
</evidence>